<dbReference type="Pfam" id="PF13563">
    <property type="entry name" value="2_5_RNA_ligase2"/>
    <property type="match status" value="1"/>
</dbReference>
<comment type="caution">
    <text evidence="2">The sequence shown here is derived from an EMBL/GenBank/DDBJ whole genome shotgun (WGS) entry which is preliminary data.</text>
</comment>
<dbReference type="Gene3D" id="3.90.1140.10">
    <property type="entry name" value="Cyclic phosphodiesterase"/>
    <property type="match status" value="1"/>
</dbReference>
<accession>A0ABR9XRZ8</accession>
<protein>
    <submittedName>
        <fullName evidence="2">2'-5' RNA ligase family protein</fullName>
    </submittedName>
</protein>
<dbReference type="PANTHER" id="PTHR35561">
    <property type="entry name" value="RNA 2',3'-CYCLIC PHOSPHODIESTERASE"/>
    <property type="match status" value="1"/>
</dbReference>
<evidence type="ECO:0000313" key="2">
    <source>
        <dbReference type="EMBL" id="MBF0636652.1"/>
    </source>
</evidence>
<organism evidence="2 3">
    <name type="scientific">Prosthecochloris ethylica</name>
    <dbReference type="NCBI Taxonomy" id="2743976"/>
    <lineage>
        <taxon>Bacteria</taxon>
        <taxon>Pseudomonadati</taxon>
        <taxon>Chlorobiota</taxon>
        <taxon>Chlorobiia</taxon>
        <taxon>Chlorobiales</taxon>
        <taxon>Chlorobiaceae</taxon>
        <taxon>Prosthecochloris</taxon>
    </lineage>
</organism>
<keyword evidence="2" id="KW-0436">Ligase</keyword>
<keyword evidence="1" id="KW-0378">Hydrolase</keyword>
<gene>
    <name evidence="2" type="ORF">INT08_05610</name>
</gene>
<dbReference type="PANTHER" id="PTHR35561:SF1">
    <property type="entry name" value="RNA 2',3'-CYCLIC PHOSPHODIESTERASE"/>
    <property type="match status" value="1"/>
</dbReference>
<dbReference type="InterPro" id="IPR004175">
    <property type="entry name" value="RNA_CPDase"/>
</dbReference>
<dbReference type="RefSeq" id="WP_175187424.1">
    <property type="nucleotide sequence ID" value="NZ_JABVZQ010000008.1"/>
</dbReference>
<keyword evidence="3" id="KW-1185">Reference proteome</keyword>
<evidence type="ECO:0000256" key="1">
    <source>
        <dbReference type="ARBA" id="ARBA00022801"/>
    </source>
</evidence>
<dbReference type="EMBL" id="JADGII010000007">
    <property type="protein sequence ID" value="MBF0636652.1"/>
    <property type="molecule type" value="Genomic_DNA"/>
</dbReference>
<name>A0ABR9XRZ8_9CHLB</name>
<reference evidence="2 3" key="1">
    <citation type="journal article" date="2020" name="Microorganisms">
        <title>Simultaneous Genome Sequencing of Prosthecochloris ethylica and Desulfuromonas acetoxidans within a Syntrophic Mixture Reveals Unique Pili and Protein Interactions.</title>
        <authorList>
            <person name="Kyndt J.A."/>
            <person name="Van Beeumen J.J."/>
            <person name="Meyer T.E."/>
        </authorList>
    </citation>
    <scope>NUCLEOTIDE SEQUENCE [LARGE SCALE GENOMIC DNA]</scope>
    <source>
        <strain evidence="2 3">N3</strain>
    </source>
</reference>
<proteinExistence type="predicted"/>
<dbReference type="SUPFAM" id="SSF55144">
    <property type="entry name" value="LigT-like"/>
    <property type="match status" value="1"/>
</dbReference>
<dbReference type="InterPro" id="IPR009097">
    <property type="entry name" value="Cyclic_Pdiesterase"/>
</dbReference>
<sequence>MTKKLKYQAQSGLAKRVFVALSAGSSLHAMVELYRREHGRLAVRWVPRENLHVTLVAPWMCDDTVPVCHALAEECRNARPFELRFTSVGPGPAGHHPRLIWATGPVPGELRQLQGRLQKRFGGSSLAEGKDFLMHMTVARFRAAGRGANIGERRVSAGEICSSVSLMESRLCASGALYREVCRVRLGG</sequence>
<dbReference type="GO" id="GO:0016874">
    <property type="term" value="F:ligase activity"/>
    <property type="evidence" value="ECO:0007669"/>
    <property type="project" value="UniProtKB-KW"/>
</dbReference>
<dbReference type="Proteomes" id="UP000619838">
    <property type="component" value="Unassembled WGS sequence"/>
</dbReference>
<evidence type="ECO:0000313" key="3">
    <source>
        <dbReference type="Proteomes" id="UP000619838"/>
    </source>
</evidence>